<evidence type="ECO:0000313" key="3">
    <source>
        <dbReference type="Proteomes" id="UP000636479"/>
    </source>
</evidence>
<keyword evidence="3" id="KW-1185">Reference proteome</keyword>
<feature type="region of interest" description="Disordered" evidence="1">
    <location>
        <begin position="1"/>
        <end position="260"/>
    </location>
</feature>
<proteinExistence type="predicted"/>
<feature type="compositionally biased region" description="Basic and acidic residues" evidence="1">
    <location>
        <begin position="108"/>
        <end position="123"/>
    </location>
</feature>
<feature type="region of interest" description="Disordered" evidence="1">
    <location>
        <begin position="447"/>
        <end position="486"/>
    </location>
</feature>
<comment type="caution">
    <text evidence="2">The sequence shown here is derived from an EMBL/GenBank/DDBJ whole genome shotgun (WGS) entry which is preliminary data.</text>
</comment>
<feature type="compositionally biased region" description="Polar residues" evidence="1">
    <location>
        <begin position="155"/>
        <end position="164"/>
    </location>
</feature>
<feature type="compositionally biased region" description="Acidic residues" evidence="1">
    <location>
        <begin position="206"/>
        <end position="220"/>
    </location>
</feature>
<feature type="region of interest" description="Disordered" evidence="1">
    <location>
        <begin position="542"/>
        <end position="583"/>
    </location>
</feature>
<feature type="region of interest" description="Disordered" evidence="1">
    <location>
        <begin position="293"/>
        <end position="320"/>
    </location>
</feature>
<dbReference type="GeneID" id="59348277"/>
<dbReference type="EMBL" id="JACAZF010000008">
    <property type="protein sequence ID" value="KAF7296814.1"/>
    <property type="molecule type" value="Genomic_DNA"/>
</dbReference>
<organism evidence="2 3">
    <name type="scientific">Mycena indigotica</name>
    <dbReference type="NCBI Taxonomy" id="2126181"/>
    <lineage>
        <taxon>Eukaryota</taxon>
        <taxon>Fungi</taxon>
        <taxon>Dikarya</taxon>
        <taxon>Basidiomycota</taxon>
        <taxon>Agaricomycotina</taxon>
        <taxon>Agaricomycetes</taxon>
        <taxon>Agaricomycetidae</taxon>
        <taxon>Agaricales</taxon>
        <taxon>Marasmiineae</taxon>
        <taxon>Mycenaceae</taxon>
        <taxon>Mycena</taxon>
    </lineage>
</organism>
<protein>
    <submittedName>
        <fullName evidence="2">Uncharacterized protein</fullName>
    </submittedName>
</protein>
<feature type="region of interest" description="Disordered" evidence="1">
    <location>
        <begin position="341"/>
        <end position="380"/>
    </location>
</feature>
<dbReference type="Proteomes" id="UP000636479">
    <property type="component" value="Unassembled WGS sequence"/>
</dbReference>
<feature type="compositionally biased region" description="Low complexity" evidence="1">
    <location>
        <begin position="447"/>
        <end position="460"/>
    </location>
</feature>
<feature type="region of interest" description="Disordered" evidence="1">
    <location>
        <begin position="614"/>
        <end position="635"/>
    </location>
</feature>
<accession>A0A8H6W2C3</accession>
<sequence length="852" mass="92322">MHDHDPEPTIDEIATEKDNWDDDYEFHGGTKKTEINPHDGHHEQNNNRHFPAQLTEGAEENWDDDFAADEDEVEGESAPIPPTTLYLAPTPITTPDSLIHPSRPQNHQPRDRDRTPRASEIRFRRSGSTILARHAQQQTPPTWSESSEDEPNFPPQETTPTTAVARTYASPVPAQPVPSPFVTAKQPTAFSLPTTTPSHSTAEPSSESEEAEDWDADLEREEGQRQRRALSSPGPHIRFPAASSSQVALPTPGSSGLLSRISDVFGGSPGGIRRRKSNSVSFVDVAYAVPRPRSRLSHQPTGSESSFTSRHSYAAPATATATPPLAKVVVKKTSLRFLGLVPRKRSNDNETTPTSKAVAKPKATPSPSPRSKGYGILGVGRPSGAGASVDSFGKENGKKKTALGRKLSLKHRRAASGAVVIEPEPAAVSSTPPLAAISPATSTPSLVLPTSSTPVPVMSTQTKSLGRSSALIGGGPSPTGSRRSSLPIGLKIPVRITQAQEGLKRDLGMVREFANVVEELQVLQTTYATLIDSVSDSVKISPDEAEADDRSHRYSRLSNFPLLPRRRSRSRSTTSTRPPIPAAVRQRRALEGIREQYRVVWECATLLVELGGSGANEEEDDKDNTKSRNGSDLSQRQLVLLREMMRSPSDGEPKQPAQAGVWKREAMGSRVTFASLEVSESGESGSEPDEKKGGRLRMSRIRAMLKGLRKKTIPLEEEYEHVVAPNLAQTSSLKATSPTRRPSLASIFRFGRAQSRSRSRSRSRSPSARRVTPAPATANRSTTSLLLPRGERAGSRTRLSFVEEGVAGDDELPSVAMTMTPENIRPLLESAREVRVRAGECLAVLTALAGEV</sequence>
<feature type="compositionally biased region" description="Low complexity" evidence="1">
    <location>
        <begin position="193"/>
        <end position="205"/>
    </location>
</feature>
<name>A0A8H6W2C3_9AGAR</name>
<dbReference type="OrthoDB" id="2554322at2759"/>
<feature type="compositionally biased region" description="Basic and acidic residues" evidence="1">
    <location>
        <begin position="25"/>
        <end position="46"/>
    </location>
</feature>
<feature type="compositionally biased region" description="Acidic residues" evidence="1">
    <location>
        <begin position="57"/>
        <end position="75"/>
    </location>
</feature>
<dbReference type="RefSeq" id="XP_037217173.1">
    <property type="nucleotide sequence ID" value="XM_037365761.1"/>
</dbReference>
<gene>
    <name evidence="2" type="ORF">MIND_00912400</name>
</gene>
<reference evidence="2" key="1">
    <citation type="submission" date="2020-05" db="EMBL/GenBank/DDBJ databases">
        <title>Mycena genomes resolve the evolution of fungal bioluminescence.</title>
        <authorList>
            <person name="Tsai I.J."/>
        </authorList>
    </citation>
    <scope>NUCLEOTIDE SEQUENCE</scope>
    <source>
        <strain evidence="2">171206Taipei</strain>
    </source>
</reference>
<feature type="compositionally biased region" description="Polar residues" evidence="1">
    <location>
        <begin position="297"/>
        <end position="311"/>
    </location>
</feature>
<evidence type="ECO:0000313" key="2">
    <source>
        <dbReference type="EMBL" id="KAF7296814.1"/>
    </source>
</evidence>
<feature type="compositionally biased region" description="Polar residues" evidence="1">
    <location>
        <begin position="242"/>
        <end position="257"/>
    </location>
</feature>
<feature type="compositionally biased region" description="Polar residues" evidence="1">
    <location>
        <begin position="135"/>
        <end position="145"/>
    </location>
</feature>
<feature type="region of interest" description="Disordered" evidence="1">
    <location>
        <begin position="675"/>
        <end position="698"/>
    </location>
</feature>
<dbReference type="AlphaFoldDB" id="A0A8H6W2C3"/>
<evidence type="ECO:0000256" key="1">
    <source>
        <dbReference type="SAM" id="MobiDB-lite"/>
    </source>
</evidence>
<feature type="region of interest" description="Disordered" evidence="1">
    <location>
        <begin position="732"/>
        <end position="792"/>
    </location>
</feature>